<name>A0A517DZB2_9FIRM</name>
<gene>
    <name evidence="3" type="ORF">SPTER_41220</name>
</gene>
<dbReference type="PANTHER" id="PTHR30535:SF34">
    <property type="entry name" value="MOLYBDATE-BINDING PROTEIN MOLA"/>
    <property type="match status" value="1"/>
</dbReference>
<feature type="domain" description="Fe/B12 periplasmic-binding" evidence="2">
    <location>
        <begin position="97"/>
        <end position="358"/>
    </location>
</feature>
<dbReference type="GO" id="GO:0071281">
    <property type="term" value="P:cellular response to iron ion"/>
    <property type="evidence" value="ECO:0007669"/>
    <property type="project" value="TreeGrafter"/>
</dbReference>
<dbReference type="EMBL" id="CP036259">
    <property type="protein sequence ID" value="QDR82692.1"/>
    <property type="molecule type" value="Genomic_DNA"/>
</dbReference>
<keyword evidence="4" id="KW-1185">Reference proteome</keyword>
<dbReference type="SUPFAM" id="SSF53807">
    <property type="entry name" value="Helical backbone' metal receptor"/>
    <property type="match status" value="1"/>
</dbReference>
<reference evidence="3 4" key="1">
    <citation type="submission" date="2019-02" db="EMBL/GenBank/DDBJ databases">
        <title>Closed genome of Sporomusa termitida DSM 4440.</title>
        <authorList>
            <person name="Poehlein A."/>
            <person name="Daniel R."/>
        </authorList>
    </citation>
    <scope>NUCLEOTIDE SEQUENCE [LARGE SCALE GENOMIC DNA]</scope>
    <source>
        <strain evidence="3 4">DSM 4440</strain>
    </source>
</reference>
<dbReference type="Proteomes" id="UP000320776">
    <property type="component" value="Chromosome"/>
</dbReference>
<evidence type="ECO:0000256" key="1">
    <source>
        <dbReference type="ARBA" id="ARBA00008814"/>
    </source>
</evidence>
<dbReference type="InterPro" id="IPR050902">
    <property type="entry name" value="ABC_Transporter_SBP"/>
</dbReference>
<dbReference type="AlphaFoldDB" id="A0A517DZB2"/>
<dbReference type="PANTHER" id="PTHR30535">
    <property type="entry name" value="VITAMIN B12-BINDING PROTEIN"/>
    <property type="match status" value="1"/>
</dbReference>
<accession>A0A517DZB2</accession>
<dbReference type="PROSITE" id="PS50983">
    <property type="entry name" value="FE_B12_PBP"/>
    <property type="match status" value="1"/>
</dbReference>
<evidence type="ECO:0000313" key="4">
    <source>
        <dbReference type="Proteomes" id="UP000320776"/>
    </source>
</evidence>
<dbReference type="Gene3D" id="3.40.50.1980">
    <property type="entry name" value="Nitrogenase molybdenum iron protein domain"/>
    <property type="match status" value="2"/>
</dbReference>
<sequence>MLGYDRIVQDSWHEPQTELRPVRCAFCNSMLFRGAVEKIEIKCPKCAAIQVLQRNGDGWISERSLPRNRFVRLGCARARMVTDSAGRLVAIPDRPQRVITLNSSNLGLYVATGGRPVGRGTGDMAPAILKDEIRKIPTVGLPPNPDLERIMAIKPDLVIGMAFPAHQSLAVVLERKGIPTILQTFDRYADVLEALHFYGELNGNEGLADKKITAIEKQRWRLIEQAGGRPSPRVLIVWAIDGGLYAALSTSFIGDMVKRLGGVNMSDLLAPMEKKLAYAPLDFKAIAAVQPDVILFIDHRFGEMASKGLQVLQNPRWQSLDAVRQNRVYQLPYSLFAVNPGAQIEEALSVLAGFLYRK</sequence>
<organism evidence="3 4">
    <name type="scientific">Sporomusa termitida</name>
    <dbReference type="NCBI Taxonomy" id="2377"/>
    <lineage>
        <taxon>Bacteria</taxon>
        <taxon>Bacillati</taxon>
        <taxon>Bacillota</taxon>
        <taxon>Negativicutes</taxon>
        <taxon>Selenomonadales</taxon>
        <taxon>Sporomusaceae</taxon>
        <taxon>Sporomusa</taxon>
    </lineage>
</organism>
<dbReference type="OrthoDB" id="9816357at2"/>
<dbReference type="Pfam" id="PF01497">
    <property type="entry name" value="Peripla_BP_2"/>
    <property type="match status" value="1"/>
</dbReference>
<dbReference type="KEGG" id="sted:SPTER_41220"/>
<dbReference type="InterPro" id="IPR002491">
    <property type="entry name" value="ABC_transptr_periplasmic_BD"/>
</dbReference>
<dbReference type="RefSeq" id="WP_144352057.1">
    <property type="nucleotide sequence ID" value="NZ_CP036259.1"/>
</dbReference>
<proteinExistence type="inferred from homology"/>
<comment type="similarity">
    <text evidence="1">Belongs to the bacterial solute-binding protein 8 family.</text>
</comment>
<evidence type="ECO:0000313" key="3">
    <source>
        <dbReference type="EMBL" id="QDR82692.1"/>
    </source>
</evidence>
<evidence type="ECO:0000259" key="2">
    <source>
        <dbReference type="PROSITE" id="PS50983"/>
    </source>
</evidence>
<protein>
    <submittedName>
        <fullName evidence="3">IsdE: heme ABC transporter, heme-binding protein isdE</fullName>
    </submittedName>
</protein>